<dbReference type="InterPro" id="IPR018665">
    <property type="entry name" value="DUF2122_RecB-nuclease-rel"/>
</dbReference>
<gene>
    <name evidence="1" type="ORF">CF15_05040</name>
</gene>
<comment type="caution">
    <text evidence="1">The sequence shown here is derived from an EMBL/GenBank/DDBJ whole genome shotgun (WGS) entry which is preliminary data.</text>
</comment>
<dbReference type="AlphaFoldDB" id="A0A0V8RVQ2"/>
<dbReference type="Proteomes" id="UP000053352">
    <property type="component" value="Unassembled WGS sequence"/>
</dbReference>
<sequence>MRPRVAVVVHDVSSAQRLIDMAKLVYGLGFTHLVATKVYGAAASSGVPEAMRLALRLGRSFSVLPSVKDAVEILSPGRIVVVSREYGEPVDPWSYAEKLAGEESLMIVLGGIDAAPGRDVAGLGEAVYPVGSEGRLTPVAEAALLLYPLARRISRETS</sequence>
<reference evidence="1 2" key="1">
    <citation type="submission" date="2015-11" db="EMBL/GenBank/DDBJ databases">
        <title>Genome sequence of Pyrodictium occultum PL-19, a marine hyperthermophilic archaeon isolated from Volcano, Italy.</title>
        <authorList>
            <person name="Utturkar S."/>
            <person name="Huber H."/>
            <person name="Leptihn S."/>
            <person name="Brown S."/>
            <person name="Stetter K.O."/>
            <person name="Podar M."/>
        </authorList>
    </citation>
    <scope>NUCLEOTIDE SEQUENCE [LARGE SCALE GENOMIC DNA]</scope>
    <source>
        <strain evidence="1 2">PL-19</strain>
    </source>
</reference>
<accession>A0A0V8RVQ2</accession>
<dbReference type="OrthoDB" id="18579at2157"/>
<name>A0A0V8RVQ2_PYROC</name>
<protein>
    <recommendedName>
        <fullName evidence="3">Recombinase RecB</fullName>
    </recommendedName>
</protein>
<evidence type="ECO:0008006" key="3">
    <source>
        <dbReference type="Google" id="ProtNLM"/>
    </source>
</evidence>
<organism evidence="1 2">
    <name type="scientific">Pyrodictium occultum</name>
    <dbReference type="NCBI Taxonomy" id="2309"/>
    <lineage>
        <taxon>Archaea</taxon>
        <taxon>Thermoproteota</taxon>
        <taxon>Thermoprotei</taxon>
        <taxon>Desulfurococcales</taxon>
        <taxon>Pyrodictiaceae</taxon>
        <taxon>Pyrodictium</taxon>
    </lineage>
</organism>
<dbReference type="EMBL" id="LNTB01000001">
    <property type="protein sequence ID" value="KSW12134.1"/>
    <property type="molecule type" value="Genomic_DNA"/>
</dbReference>
<dbReference type="RefSeq" id="WP_058370814.1">
    <property type="nucleotide sequence ID" value="NZ_LNTB01000001.1"/>
</dbReference>
<keyword evidence="2" id="KW-1185">Reference proteome</keyword>
<dbReference type="STRING" id="2309.CF15_05040"/>
<evidence type="ECO:0000313" key="1">
    <source>
        <dbReference type="EMBL" id="KSW12134.1"/>
    </source>
</evidence>
<dbReference type="Pfam" id="PF09895">
    <property type="entry name" value="DUF2122"/>
    <property type="match status" value="1"/>
</dbReference>
<evidence type="ECO:0000313" key="2">
    <source>
        <dbReference type="Proteomes" id="UP000053352"/>
    </source>
</evidence>
<proteinExistence type="predicted"/>